<keyword evidence="1" id="KW-0812">Transmembrane</keyword>
<name>A0AAD6SQ56_9AGAR</name>
<sequence>MASSTSVKLLLGPILIGSTLNTFLYGVCVSQFWVYYLSKSRRADPRIIRYLVAWEFMIDTFHSAITVYFLWIYMVDNFLNAPFLQTAPWTVSAVPIVTALSACPIQTFLAYRVFQLSKSWYVLVILLVLTAAHAAAATTISVLSFQLTKFDDGSPLTPLVDAWLAVSTLNDMAVTYAKPATFGRH</sequence>
<keyword evidence="1" id="KW-0472">Membrane</keyword>
<comment type="caution">
    <text evidence="2">The sequence shown here is derived from an EMBL/GenBank/DDBJ whole genome shotgun (WGS) entry which is preliminary data.</text>
</comment>
<accession>A0AAD6SQ56</accession>
<feature type="transmembrane region" description="Helical" evidence="1">
    <location>
        <begin position="93"/>
        <end position="114"/>
    </location>
</feature>
<evidence type="ECO:0000256" key="1">
    <source>
        <dbReference type="SAM" id="Phobius"/>
    </source>
</evidence>
<proteinExistence type="predicted"/>
<dbReference type="PANTHER" id="PTHR40465">
    <property type="entry name" value="CHROMOSOME 1, WHOLE GENOME SHOTGUN SEQUENCE"/>
    <property type="match status" value="1"/>
</dbReference>
<organism evidence="2 3">
    <name type="scientific">Mycena alexandri</name>
    <dbReference type="NCBI Taxonomy" id="1745969"/>
    <lineage>
        <taxon>Eukaryota</taxon>
        <taxon>Fungi</taxon>
        <taxon>Dikarya</taxon>
        <taxon>Basidiomycota</taxon>
        <taxon>Agaricomycotina</taxon>
        <taxon>Agaricomycetes</taxon>
        <taxon>Agaricomycetidae</taxon>
        <taxon>Agaricales</taxon>
        <taxon>Marasmiineae</taxon>
        <taxon>Mycenaceae</taxon>
        <taxon>Mycena</taxon>
    </lineage>
</organism>
<evidence type="ECO:0000313" key="3">
    <source>
        <dbReference type="Proteomes" id="UP001218188"/>
    </source>
</evidence>
<dbReference type="PANTHER" id="PTHR40465:SF1">
    <property type="entry name" value="DUF6534 DOMAIN-CONTAINING PROTEIN"/>
    <property type="match status" value="1"/>
</dbReference>
<reference evidence="2" key="1">
    <citation type="submission" date="2023-03" db="EMBL/GenBank/DDBJ databases">
        <title>Massive genome expansion in bonnet fungi (Mycena s.s.) driven by repeated elements and novel gene families across ecological guilds.</title>
        <authorList>
            <consortium name="Lawrence Berkeley National Laboratory"/>
            <person name="Harder C.B."/>
            <person name="Miyauchi S."/>
            <person name="Viragh M."/>
            <person name="Kuo A."/>
            <person name="Thoen E."/>
            <person name="Andreopoulos B."/>
            <person name="Lu D."/>
            <person name="Skrede I."/>
            <person name="Drula E."/>
            <person name="Henrissat B."/>
            <person name="Morin E."/>
            <person name="Kohler A."/>
            <person name="Barry K."/>
            <person name="LaButti K."/>
            <person name="Morin E."/>
            <person name="Salamov A."/>
            <person name="Lipzen A."/>
            <person name="Mereny Z."/>
            <person name="Hegedus B."/>
            <person name="Baldrian P."/>
            <person name="Stursova M."/>
            <person name="Weitz H."/>
            <person name="Taylor A."/>
            <person name="Grigoriev I.V."/>
            <person name="Nagy L.G."/>
            <person name="Martin F."/>
            <person name="Kauserud H."/>
        </authorList>
    </citation>
    <scope>NUCLEOTIDE SEQUENCE</scope>
    <source>
        <strain evidence="2">CBHHK200</strain>
    </source>
</reference>
<feature type="transmembrane region" description="Helical" evidence="1">
    <location>
        <begin position="121"/>
        <end position="145"/>
    </location>
</feature>
<feature type="transmembrane region" description="Helical" evidence="1">
    <location>
        <begin position="50"/>
        <end position="73"/>
    </location>
</feature>
<dbReference type="Proteomes" id="UP001218188">
    <property type="component" value="Unassembled WGS sequence"/>
</dbReference>
<keyword evidence="3" id="KW-1185">Reference proteome</keyword>
<feature type="transmembrane region" description="Helical" evidence="1">
    <location>
        <begin position="14"/>
        <end position="38"/>
    </location>
</feature>
<protein>
    <submittedName>
        <fullName evidence="2">Uncharacterized protein</fullName>
    </submittedName>
</protein>
<gene>
    <name evidence="2" type="ORF">C8F04DRAFT_1263127</name>
</gene>
<dbReference type="EMBL" id="JARJCM010000084">
    <property type="protein sequence ID" value="KAJ7031091.1"/>
    <property type="molecule type" value="Genomic_DNA"/>
</dbReference>
<keyword evidence="1" id="KW-1133">Transmembrane helix</keyword>
<evidence type="ECO:0000313" key="2">
    <source>
        <dbReference type="EMBL" id="KAJ7031091.1"/>
    </source>
</evidence>
<dbReference type="AlphaFoldDB" id="A0AAD6SQ56"/>